<reference evidence="2 3" key="1">
    <citation type="journal article" date="2019" name="Microorganisms">
        <title>Paenibacillus lutrae sp. nov., A Chitinolytic Species Isolated from A River Otter in Castril Natural Park, Granada, Spain.</title>
        <authorList>
            <person name="Rodriguez M."/>
            <person name="Reina J.C."/>
            <person name="Bejar V."/>
            <person name="Llamas I."/>
        </authorList>
    </citation>
    <scope>NUCLEOTIDE SEQUENCE [LARGE SCALE GENOMIC DNA]</scope>
    <source>
        <strain evidence="2 3">N10</strain>
    </source>
</reference>
<name>A0A7X3FEU7_9BACL</name>
<comment type="caution">
    <text evidence="2">The sequence shown here is derived from an EMBL/GenBank/DDBJ whole genome shotgun (WGS) entry which is preliminary data.</text>
</comment>
<feature type="transmembrane region" description="Helical" evidence="1">
    <location>
        <begin position="57"/>
        <end position="74"/>
    </location>
</feature>
<keyword evidence="3" id="KW-1185">Reference proteome</keyword>
<evidence type="ECO:0000313" key="2">
    <source>
        <dbReference type="EMBL" id="MVO98186.1"/>
    </source>
</evidence>
<dbReference type="AlphaFoldDB" id="A0A7X3FEU7"/>
<dbReference type="Proteomes" id="UP000490800">
    <property type="component" value="Unassembled WGS sequence"/>
</dbReference>
<keyword evidence="1" id="KW-0812">Transmembrane</keyword>
<proteinExistence type="predicted"/>
<evidence type="ECO:0000256" key="1">
    <source>
        <dbReference type="SAM" id="Phobius"/>
    </source>
</evidence>
<feature type="transmembrane region" description="Helical" evidence="1">
    <location>
        <begin position="29"/>
        <end position="45"/>
    </location>
</feature>
<gene>
    <name evidence="2" type="ORF">EDM21_01300</name>
</gene>
<sequence length="75" mass="8471">MSVRYPLNFLFFIAVFTLAYFYIDVDPVWGIVIGTLVLIALDYIMDRSGVSQIKIPVYMGVLAMIIIVVLLVLIT</sequence>
<keyword evidence="1" id="KW-0472">Membrane</keyword>
<feature type="transmembrane region" description="Helical" evidence="1">
    <location>
        <begin position="7"/>
        <end position="23"/>
    </location>
</feature>
<dbReference type="RefSeq" id="WP_157332137.1">
    <property type="nucleotide sequence ID" value="NZ_RHLK01000001.1"/>
</dbReference>
<dbReference type="EMBL" id="RHLK01000001">
    <property type="protein sequence ID" value="MVO98186.1"/>
    <property type="molecule type" value="Genomic_DNA"/>
</dbReference>
<protein>
    <submittedName>
        <fullName evidence="2">Uncharacterized protein</fullName>
    </submittedName>
</protein>
<evidence type="ECO:0000313" key="3">
    <source>
        <dbReference type="Proteomes" id="UP000490800"/>
    </source>
</evidence>
<keyword evidence="1" id="KW-1133">Transmembrane helix</keyword>
<accession>A0A7X3FEU7</accession>
<organism evidence="2 3">
    <name type="scientific">Paenibacillus lutrae</name>
    <dbReference type="NCBI Taxonomy" id="2078573"/>
    <lineage>
        <taxon>Bacteria</taxon>
        <taxon>Bacillati</taxon>
        <taxon>Bacillota</taxon>
        <taxon>Bacilli</taxon>
        <taxon>Bacillales</taxon>
        <taxon>Paenibacillaceae</taxon>
        <taxon>Paenibacillus</taxon>
    </lineage>
</organism>